<accession>A0A3L8S824</accession>
<organism evidence="2 3">
    <name type="scientific">Chloebia gouldiae</name>
    <name type="common">Gouldian finch</name>
    <name type="synonym">Erythrura gouldiae</name>
    <dbReference type="NCBI Taxonomy" id="44316"/>
    <lineage>
        <taxon>Eukaryota</taxon>
        <taxon>Metazoa</taxon>
        <taxon>Chordata</taxon>
        <taxon>Craniata</taxon>
        <taxon>Vertebrata</taxon>
        <taxon>Euteleostomi</taxon>
        <taxon>Archelosauria</taxon>
        <taxon>Archosauria</taxon>
        <taxon>Dinosauria</taxon>
        <taxon>Saurischia</taxon>
        <taxon>Theropoda</taxon>
        <taxon>Coelurosauria</taxon>
        <taxon>Aves</taxon>
        <taxon>Neognathae</taxon>
        <taxon>Neoaves</taxon>
        <taxon>Telluraves</taxon>
        <taxon>Australaves</taxon>
        <taxon>Passeriformes</taxon>
        <taxon>Passeroidea</taxon>
        <taxon>Passeridae</taxon>
        <taxon>Chloebia</taxon>
    </lineage>
</organism>
<proteinExistence type="predicted"/>
<gene>
    <name evidence="2" type="ORF">DV515_00010862</name>
</gene>
<dbReference type="EMBL" id="QUSF01000042">
    <property type="protein sequence ID" value="RLV98333.1"/>
    <property type="molecule type" value="Genomic_DNA"/>
</dbReference>
<evidence type="ECO:0000256" key="1">
    <source>
        <dbReference type="SAM" id="MobiDB-lite"/>
    </source>
</evidence>
<evidence type="ECO:0000313" key="3">
    <source>
        <dbReference type="Proteomes" id="UP000276834"/>
    </source>
</evidence>
<dbReference type="AlphaFoldDB" id="A0A3L8S824"/>
<feature type="region of interest" description="Disordered" evidence="1">
    <location>
        <begin position="1"/>
        <end position="86"/>
    </location>
</feature>
<name>A0A3L8S824_CHLGU</name>
<sequence>MPCHATAGQPAPVSQPQCPSPSVPAPGEEPRRQQQLRTSGPGPAARESAVLTFLPPQSPIKVPERAWDGETWQRGLQRGRAGISPQ</sequence>
<reference evidence="2 3" key="1">
    <citation type="journal article" date="2018" name="Proc. R. Soc. B">
        <title>A non-coding region near Follistatin controls head colour polymorphism in the Gouldian finch.</title>
        <authorList>
            <person name="Toomey M.B."/>
            <person name="Marques C.I."/>
            <person name="Andrade P."/>
            <person name="Araujo P.M."/>
            <person name="Sabatino S."/>
            <person name="Gazda M.A."/>
            <person name="Afonso S."/>
            <person name="Lopes R.J."/>
            <person name="Corbo J.C."/>
            <person name="Carneiro M."/>
        </authorList>
    </citation>
    <scope>NUCLEOTIDE SEQUENCE [LARGE SCALE GENOMIC DNA]</scope>
    <source>
        <strain evidence="2">Red01</strain>
        <tissue evidence="2">Muscle</tissue>
    </source>
</reference>
<keyword evidence="3" id="KW-1185">Reference proteome</keyword>
<evidence type="ECO:0000313" key="2">
    <source>
        <dbReference type="EMBL" id="RLV98333.1"/>
    </source>
</evidence>
<feature type="non-terminal residue" evidence="2">
    <location>
        <position position="86"/>
    </location>
</feature>
<protein>
    <submittedName>
        <fullName evidence="2">Uncharacterized protein</fullName>
    </submittedName>
</protein>
<comment type="caution">
    <text evidence="2">The sequence shown here is derived from an EMBL/GenBank/DDBJ whole genome shotgun (WGS) entry which is preliminary data.</text>
</comment>
<dbReference type="Proteomes" id="UP000276834">
    <property type="component" value="Unassembled WGS sequence"/>
</dbReference>